<dbReference type="SUPFAM" id="SSF53335">
    <property type="entry name" value="S-adenosyl-L-methionine-dependent methyltransferases"/>
    <property type="match status" value="1"/>
</dbReference>
<keyword evidence="3" id="KW-0328">Glycosyltransferase</keyword>
<dbReference type="InParanoid" id="D7TDA9"/>
<dbReference type="GO" id="GO:0016757">
    <property type="term" value="F:glycosyltransferase activity"/>
    <property type="evidence" value="ECO:0007669"/>
    <property type="project" value="UniProtKB-KW"/>
</dbReference>
<dbReference type="Pfam" id="PF03016">
    <property type="entry name" value="Exostosin_GT47"/>
    <property type="match status" value="1"/>
</dbReference>
<keyword evidence="9" id="KW-1185">Reference proteome</keyword>
<dbReference type="STRING" id="29760.D7TDA9"/>
<name>D7TDA9_VITVI</name>
<evidence type="ECO:0000259" key="7">
    <source>
        <dbReference type="Pfam" id="PF10354"/>
    </source>
</evidence>
<dbReference type="InterPro" id="IPR019446">
    <property type="entry name" value="BMT5-like"/>
</dbReference>
<dbReference type="AlphaFoldDB" id="D7TDA9"/>
<feature type="domain" description="25S rRNA (uridine-N(3))-methyltransferase BMT5-like" evidence="7">
    <location>
        <begin position="21"/>
        <end position="187"/>
    </location>
</feature>
<dbReference type="eggNOG" id="KOG1021">
    <property type="taxonomic scope" value="Eukaryota"/>
</dbReference>
<organism evidence="8 9">
    <name type="scientific">Vitis vinifera</name>
    <name type="common">Grape</name>
    <dbReference type="NCBI Taxonomy" id="29760"/>
    <lineage>
        <taxon>Eukaryota</taxon>
        <taxon>Viridiplantae</taxon>
        <taxon>Streptophyta</taxon>
        <taxon>Embryophyta</taxon>
        <taxon>Tracheophyta</taxon>
        <taxon>Spermatophyta</taxon>
        <taxon>Magnoliopsida</taxon>
        <taxon>eudicotyledons</taxon>
        <taxon>Gunneridae</taxon>
        <taxon>Pentapetalae</taxon>
        <taxon>rosids</taxon>
        <taxon>Vitales</taxon>
        <taxon>Vitaceae</taxon>
        <taxon>Viteae</taxon>
        <taxon>Vitis</taxon>
    </lineage>
</organism>
<evidence type="ECO:0008006" key="10">
    <source>
        <dbReference type="Google" id="ProtNLM"/>
    </source>
</evidence>
<dbReference type="EMBL" id="FN595759">
    <property type="protein sequence ID" value="CBI28482.3"/>
    <property type="molecule type" value="Genomic_DNA"/>
</dbReference>
<dbReference type="InterPro" id="IPR004263">
    <property type="entry name" value="Exostosin"/>
</dbReference>
<gene>
    <name evidence="8" type="ordered locus">VIT_12s0057g01410</name>
</gene>
<evidence type="ECO:0000256" key="5">
    <source>
        <dbReference type="ARBA" id="ARBA00023034"/>
    </source>
</evidence>
<dbReference type="GO" id="GO:0000139">
    <property type="term" value="C:Golgi membrane"/>
    <property type="evidence" value="ECO:0007669"/>
    <property type="project" value="UniProtKB-SubCell"/>
</dbReference>
<keyword evidence="4" id="KW-0812">Transmembrane</keyword>
<dbReference type="PANTHER" id="PTHR11062">
    <property type="entry name" value="EXOSTOSIN HEPARAN SULFATE GLYCOSYLTRANSFERASE -RELATED"/>
    <property type="match status" value="1"/>
</dbReference>
<dbReference type="InterPro" id="IPR029063">
    <property type="entry name" value="SAM-dependent_MTases_sf"/>
</dbReference>
<keyword evidence="5" id="KW-0333">Golgi apparatus</keyword>
<evidence type="ECO:0000256" key="1">
    <source>
        <dbReference type="ARBA" id="ARBA00004323"/>
    </source>
</evidence>
<evidence type="ECO:0000259" key="6">
    <source>
        <dbReference type="Pfam" id="PF03016"/>
    </source>
</evidence>
<keyword evidence="4" id="KW-0735">Signal-anchor</keyword>
<comment type="subcellular location">
    <subcellularLocation>
        <location evidence="1">Golgi apparatus membrane</location>
        <topology evidence="1">Single-pass type II membrane protein</topology>
    </subcellularLocation>
</comment>
<evidence type="ECO:0000313" key="8">
    <source>
        <dbReference type="EMBL" id="CBI28482.3"/>
    </source>
</evidence>
<comment type="similarity">
    <text evidence="2">Belongs to the glycosyltransferase 47 family.</text>
</comment>
<accession>D7TDA9</accession>
<dbReference type="SMR" id="D7TDA9"/>
<dbReference type="GO" id="GO:0070042">
    <property type="term" value="F:rRNA (uridine-N3-)-methyltransferase activity"/>
    <property type="evidence" value="ECO:0007669"/>
    <property type="project" value="InterPro"/>
</dbReference>
<feature type="domain" description="Exostosin GT47" evidence="6">
    <location>
        <begin position="306"/>
        <end position="584"/>
    </location>
</feature>
<evidence type="ECO:0000256" key="2">
    <source>
        <dbReference type="ARBA" id="ARBA00010271"/>
    </source>
</evidence>
<evidence type="ECO:0000256" key="3">
    <source>
        <dbReference type="ARBA" id="ARBA00022676"/>
    </source>
</evidence>
<dbReference type="PANTHER" id="PTHR11062:SF217">
    <property type="entry name" value="EXOSTOSIN FAMILY PROTEIN"/>
    <property type="match status" value="1"/>
</dbReference>
<protein>
    <recommendedName>
        <fullName evidence="10">Glycosyltransferase</fullName>
    </recommendedName>
</protein>
<dbReference type="PaxDb" id="29760-VIT_12s0057g01410.t01"/>
<dbReference type="HOGENOM" id="CLU_431755_0_0_1"/>
<dbReference type="FunFam" id="3.40.50.150:FF:000440">
    <property type="entry name" value="Os09g0479300 protein"/>
    <property type="match status" value="1"/>
</dbReference>
<dbReference type="GO" id="GO:0070475">
    <property type="term" value="P:rRNA base methylation"/>
    <property type="evidence" value="ECO:0007669"/>
    <property type="project" value="InterPro"/>
</dbReference>
<keyword evidence="3" id="KW-0808">Transferase</keyword>
<dbReference type="OMA" id="IWNDESV"/>
<evidence type="ECO:0000313" key="9">
    <source>
        <dbReference type="Proteomes" id="UP000009183"/>
    </source>
</evidence>
<dbReference type="eggNOG" id="KOG4174">
    <property type="taxonomic scope" value="Eukaryota"/>
</dbReference>
<dbReference type="InterPro" id="IPR040911">
    <property type="entry name" value="Exostosin_GT47"/>
</dbReference>
<dbReference type="FunCoup" id="D7TDA9">
    <property type="interactions" value="3"/>
</dbReference>
<dbReference type="Proteomes" id="UP000009183">
    <property type="component" value="Chromosome 12"/>
</dbReference>
<dbReference type="Pfam" id="PF10354">
    <property type="entry name" value="BMT5-like"/>
    <property type="match status" value="1"/>
</dbReference>
<evidence type="ECO:0000256" key="4">
    <source>
        <dbReference type="ARBA" id="ARBA00022968"/>
    </source>
</evidence>
<sequence length="634" mass="73374">MKTMNKKERSTQHYSSSQKILFVGEGDFSFSACLARQFGSAVNMVATSLDPEEMVYTKHWSCETHLEELKRLGCLVLHEVDVKEMSRHPTLIHMEFDFIVFNFPHAGHFPWLCERNVQLIKMHRKLLKAFFESASEMLSSGGEVHVTHRDDFPYNRWKVEKLAKGAGLYLKEKVEFQKDYPGYHNKRGGGIKSNKTFPLKDSYTFKFSVITWESKDDDDEDNDAMRQKEFMNPGNGLNEKSVRERLRPRDAELERVEAGLARARALIREGTTNWSSISAPVGADYVPQGDIYRNATAFHRSYLLMEKLFKIFIYKEGEPPLFHNGPCKSIYSIEGVFFSLMEGDTHFRTQDPDEAHVYFLPFSVVMIIHHLFDPIVRDKYVMKHVVSDYVKVISQKYRYWNRSLGADHFMLSCHDWGPRATWYVPQLYYNSIRLLCNANTSECFNPRKDASIPEINLIDGETIGLTGGLPPSKRTILAFFAGGLHGRIRPALLQHWKEKDEQVQVYETLPEGLSYPDLMKKSKYCICPSGHEVASPRIVEAIYAECVPVLISQHYVLPFSDVLDWGSFSIQVSVNEIPNLKKILLGIPQDRYIRMQERVKQVQQHFVVNNPPKRFDVFHMIIHSIWLRRLNVAI</sequence>
<proteinExistence type="inferred from homology"/>
<reference evidence="9" key="1">
    <citation type="journal article" date="2007" name="Nature">
        <title>The grapevine genome sequence suggests ancestral hexaploidization in major angiosperm phyla.</title>
        <authorList>
            <consortium name="The French-Italian Public Consortium for Grapevine Genome Characterization."/>
            <person name="Jaillon O."/>
            <person name="Aury J.-M."/>
            <person name="Noel B."/>
            <person name="Policriti A."/>
            <person name="Clepet C."/>
            <person name="Casagrande A."/>
            <person name="Choisne N."/>
            <person name="Aubourg S."/>
            <person name="Vitulo N."/>
            <person name="Jubin C."/>
            <person name="Vezzi A."/>
            <person name="Legeai F."/>
            <person name="Hugueney P."/>
            <person name="Dasilva C."/>
            <person name="Horner D."/>
            <person name="Mica E."/>
            <person name="Jublot D."/>
            <person name="Poulain J."/>
            <person name="Bruyere C."/>
            <person name="Billault A."/>
            <person name="Segurens B."/>
            <person name="Gouyvenoux M."/>
            <person name="Ugarte E."/>
            <person name="Cattonaro F."/>
            <person name="Anthouard V."/>
            <person name="Vico V."/>
            <person name="Del Fabbro C."/>
            <person name="Alaux M."/>
            <person name="Di Gaspero G."/>
            <person name="Dumas V."/>
            <person name="Felice N."/>
            <person name="Paillard S."/>
            <person name="Juman I."/>
            <person name="Moroldo M."/>
            <person name="Scalabrin S."/>
            <person name="Canaguier A."/>
            <person name="Le Clainche I."/>
            <person name="Malacrida G."/>
            <person name="Durand E."/>
            <person name="Pesole G."/>
            <person name="Laucou V."/>
            <person name="Chatelet P."/>
            <person name="Merdinoglu D."/>
            <person name="Delledonne M."/>
            <person name="Pezzotti M."/>
            <person name="Lecharny A."/>
            <person name="Scarpelli C."/>
            <person name="Artiguenave F."/>
            <person name="Pe M.E."/>
            <person name="Valle G."/>
            <person name="Morgante M."/>
            <person name="Caboche M."/>
            <person name="Adam-Blondon A.-F."/>
            <person name="Weissenbach J."/>
            <person name="Quetier F."/>
            <person name="Wincker P."/>
        </authorList>
    </citation>
    <scope>NUCLEOTIDE SEQUENCE [LARGE SCALE GENOMIC DNA]</scope>
    <source>
        <strain evidence="9">cv. Pinot noir / PN40024</strain>
    </source>
</reference>